<name>A0A9X2L291_9BACT</name>
<dbReference type="InterPro" id="IPR022657">
    <property type="entry name" value="De-COase2_CS"/>
</dbReference>
<dbReference type="RefSeq" id="WP_255133535.1">
    <property type="nucleotide sequence ID" value="NZ_JANDBC010000001.1"/>
</dbReference>
<feature type="binding site" evidence="5">
    <location>
        <begin position="265"/>
        <end position="268"/>
    </location>
    <ligand>
        <name>pyridoxal 5'-phosphate</name>
        <dbReference type="ChEBI" id="CHEBI:597326"/>
    </ligand>
</feature>
<feature type="binding site" evidence="5">
    <location>
        <position position="308"/>
    </location>
    <ligand>
        <name>substrate</name>
    </ligand>
</feature>
<feature type="modified residue" description="N6-(pyridoxal phosphate)lysine" evidence="5 7">
    <location>
        <position position="48"/>
    </location>
</feature>
<evidence type="ECO:0000256" key="3">
    <source>
        <dbReference type="ARBA" id="ARBA00022898"/>
    </source>
</evidence>
<keyword evidence="5" id="KW-0028">Amino-acid biosynthesis</keyword>
<dbReference type="CDD" id="cd06828">
    <property type="entry name" value="PLPDE_III_DapDC"/>
    <property type="match status" value="1"/>
</dbReference>
<feature type="binding site" evidence="5">
    <location>
        <position position="362"/>
    </location>
    <ligand>
        <name>pyridoxal 5'-phosphate</name>
        <dbReference type="ChEBI" id="CHEBI:597326"/>
    </ligand>
</feature>
<gene>
    <name evidence="5 10" type="primary">lysA</name>
    <name evidence="10" type="ORF">NM125_05275</name>
</gene>
<dbReference type="SUPFAM" id="SSF51419">
    <property type="entry name" value="PLP-binding barrel"/>
    <property type="match status" value="1"/>
</dbReference>
<dbReference type="PRINTS" id="PR01179">
    <property type="entry name" value="ODADCRBXLASE"/>
</dbReference>
<comment type="caution">
    <text evidence="10">The sequence shown here is derived from an EMBL/GenBank/DDBJ whole genome shotgun (WGS) entry which is preliminary data.</text>
</comment>
<feature type="binding site" evidence="5">
    <location>
        <position position="334"/>
    </location>
    <ligand>
        <name>substrate</name>
    </ligand>
</feature>
<keyword evidence="2 5" id="KW-0210">Decarboxylase</keyword>
<dbReference type="GO" id="GO:0009089">
    <property type="term" value="P:lysine biosynthetic process via diaminopimelate"/>
    <property type="evidence" value="ECO:0007669"/>
    <property type="project" value="UniProtKB-UniRule"/>
</dbReference>
<comment type="subunit">
    <text evidence="5">Homodimer.</text>
</comment>
<dbReference type="AlphaFoldDB" id="A0A9X2L291"/>
<dbReference type="InterPro" id="IPR002986">
    <property type="entry name" value="DAP_deCOOHase_LysA"/>
</dbReference>
<evidence type="ECO:0000259" key="9">
    <source>
        <dbReference type="Pfam" id="PF02784"/>
    </source>
</evidence>
<dbReference type="GO" id="GO:0030170">
    <property type="term" value="F:pyridoxal phosphate binding"/>
    <property type="evidence" value="ECO:0007669"/>
    <property type="project" value="UniProtKB-UniRule"/>
</dbReference>
<feature type="active site" description="Proton donor" evidence="7">
    <location>
        <position position="333"/>
    </location>
</feature>
<evidence type="ECO:0000256" key="4">
    <source>
        <dbReference type="ARBA" id="ARBA00023239"/>
    </source>
</evidence>
<dbReference type="InterPro" id="IPR029066">
    <property type="entry name" value="PLP-binding_barrel"/>
</dbReference>
<evidence type="ECO:0000313" key="10">
    <source>
        <dbReference type="EMBL" id="MCP9290986.1"/>
    </source>
</evidence>
<comment type="function">
    <text evidence="5">Specifically catalyzes the decarboxylation of meso-diaminopimelate (meso-DAP) to L-lysine.</text>
</comment>
<dbReference type="Pfam" id="PF02784">
    <property type="entry name" value="Orn_Arg_deC_N"/>
    <property type="match status" value="1"/>
</dbReference>
<comment type="cofactor">
    <cofactor evidence="1 5 7 8">
        <name>pyridoxal 5'-phosphate</name>
        <dbReference type="ChEBI" id="CHEBI:597326"/>
    </cofactor>
</comment>
<dbReference type="FunFam" id="3.20.20.10:FF:000003">
    <property type="entry name" value="Diaminopimelate decarboxylase"/>
    <property type="match status" value="1"/>
</dbReference>
<dbReference type="InterPro" id="IPR000183">
    <property type="entry name" value="Orn/DAP/Arg_de-COase"/>
</dbReference>
<feature type="domain" description="Orn/DAP/Arg decarboxylase 2 N-terminal" evidence="9">
    <location>
        <begin position="31"/>
        <end position="271"/>
    </location>
</feature>
<feature type="binding site" evidence="5">
    <location>
        <position position="304"/>
    </location>
    <ligand>
        <name>substrate</name>
    </ligand>
</feature>
<feature type="binding site" evidence="5">
    <location>
        <position position="362"/>
    </location>
    <ligand>
        <name>substrate</name>
    </ligand>
</feature>
<dbReference type="Gene3D" id="3.20.20.10">
    <property type="entry name" value="Alanine racemase"/>
    <property type="match status" value="1"/>
</dbReference>
<dbReference type="SUPFAM" id="SSF50621">
    <property type="entry name" value="Alanine racemase C-terminal domain-like"/>
    <property type="match status" value="1"/>
</dbReference>
<accession>A0A9X2L291</accession>
<dbReference type="PANTHER" id="PTHR43727:SF2">
    <property type="entry name" value="GROUP IV DECARBOXYLASE"/>
    <property type="match status" value="1"/>
</dbReference>
<evidence type="ECO:0000313" key="11">
    <source>
        <dbReference type="Proteomes" id="UP001139125"/>
    </source>
</evidence>
<dbReference type="PRINTS" id="PR01181">
    <property type="entry name" value="DAPDCRBXLASE"/>
</dbReference>
<dbReference type="PROSITE" id="PS00878">
    <property type="entry name" value="ODR_DC_2_1"/>
    <property type="match status" value="1"/>
</dbReference>
<comment type="pathway">
    <text evidence="5 8">Amino-acid biosynthesis; L-lysine biosynthesis via DAP pathway; L-lysine from DL-2,6-diaminopimelate: step 1/1.</text>
</comment>
<evidence type="ECO:0000256" key="7">
    <source>
        <dbReference type="PIRSR" id="PIRSR600183-50"/>
    </source>
</evidence>
<keyword evidence="11" id="KW-1185">Reference proteome</keyword>
<dbReference type="InterPro" id="IPR022644">
    <property type="entry name" value="De-COase2_N"/>
</dbReference>
<comment type="similarity">
    <text evidence="5">Belongs to the Orn/Lys/Arg decarboxylase class-II family. LysA subfamily.</text>
</comment>
<sequence length="386" mass="42973">MYPNNVISALQEFKTPYFFYDLDVLRNTLEQVKKHAISKGFHVHFALKANNQTRILKVIKEAGLGADCVSGGEVQRAIDSGFSPDEIAFAGVGKSDEEIELGLKHDIFCFNCESTQELDVLNELAGQHGNKARVALRLNPNVEADTHKYITTGLNENKFGINESDLDTVLDKFPDLENLELIGIHFHIGSQIEKFTPFEELCSKANALNSYIEDKGFKLTVINVGGGFGINYDHPNDHSVPDFERFFGLFEENIKLKNHQSLHFELGRSVAGQCGSLITRVLYTKEGKAKNFAIVDAGMTELIRPALYQAKHRIDVLTSDKGEKTYDVVGPICESSDTFRKDVSIPEVQRGDLIAIRSAGAYGEVMRSAYNLREANPSVYSDDLNT</sequence>
<feature type="binding site" evidence="5">
    <location>
        <position position="268"/>
    </location>
    <ligand>
        <name>substrate</name>
    </ligand>
</feature>
<protein>
    <recommendedName>
        <fullName evidence="5 6">Diaminopimelate decarboxylase</fullName>
        <shortName evidence="5">DAP decarboxylase</shortName>
        <shortName evidence="5">DAPDC</shortName>
        <ecNumber evidence="5 6">4.1.1.20</ecNumber>
    </recommendedName>
</protein>
<feature type="binding site" evidence="5">
    <location>
        <position position="227"/>
    </location>
    <ligand>
        <name>pyridoxal 5'-phosphate</name>
        <dbReference type="ChEBI" id="CHEBI:597326"/>
    </ligand>
</feature>
<keyword evidence="4 5" id="KW-0456">Lyase</keyword>
<dbReference type="NCBIfam" id="TIGR01048">
    <property type="entry name" value="lysA"/>
    <property type="match status" value="1"/>
</dbReference>
<dbReference type="InterPro" id="IPR009006">
    <property type="entry name" value="Ala_racemase/Decarboxylase_C"/>
</dbReference>
<evidence type="ECO:0000256" key="1">
    <source>
        <dbReference type="ARBA" id="ARBA00001933"/>
    </source>
</evidence>
<evidence type="ECO:0000256" key="6">
    <source>
        <dbReference type="NCBIfam" id="TIGR01048"/>
    </source>
</evidence>
<reference evidence="10" key="1">
    <citation type="submission" date="2022-06" db="EMBL/GenBank/DDBJ databases">
        <title>Gracilimonas sp. CAU 1638 isolated from sea sediment.</title>
        <authorList>
            <person name="Kim W."/>
        </authorList>
    </citation>
    <scope>NUCLEOTIDE SEQUENCE</scope>
    <source>
        <strain evidence="10">CAU 1638</strain>
    </source>
</reference>
<proteinExistence type="inferred from homology"/>
<dbReference type="EMBL" id="JANDBC010000001">
    <property type="protein sequence ID" value="MCP9290986.1"/>
    <property type="molecule type" value="Genomic_DNA"/>
</dbReference>
<comment type="catalytic activity">
    <reaction evidence="5 8">
        <text>meso-2,6-diaminopimelate + H(+) = L-lysine + CO2</text>
        <dbReference type="Rhea" id="RHEA:15101"/>
        <dbReference type="ChEBI" id="CHEBI:15378"/>
        <dbReference type="ChEBI" id="CHEBI:16526"/>
        <dbReference type="ChEBI" id="CHEBI:32551"/>
        <dbReference type="ChEBI" id="CHEBI:57791"/>
        <dbReference type="EC" id="4.1.1.20"/>
    </reaction>
</comment>
<dbReference type="Proteomes" id="UP001139125">
    <property type="component" value="Unassembled WGS sequence"/>
</dbReference>
<dbReference type="EC" id="4.1.1.20" evidence="5 6"/>
<dbReference type="HAMAP" id="MF_02120">
    <property type="entry name" value="LysA"/>
    <property type="match status" value="1"/>
</dbReference>
<dbReference type="Gene3D" id="2.40.37.10">
    <property type="entry name" value="Lyase, Ornithine Decarboxylase, Chain A, domain 1"/>
    <property type="match status" value="1"/>
</dbReference>
<dbReference type="InterPro" id="IPR022653">
    <property type="entry name" value="De-COase2_pyr-phos_BS"/>
</dbReference>
<evidence type="ECO:0000256" key="8">
    <source>
        <dbReference type="RuleBase" id="RU003738"/>
    </source>
</evidence>
<dbReference type="PROSITE" id="PS00879">
    <property type="entry name" value="ODR_DC_2_2"/>
    <property type="match status" value="1"/>
</dbReference>
<keyword evidence="3 5" id="KW-0663">Pyridoxal phosphate</keyword>
<keyword evidence="5 8" id="KW-0457">Lysine biosynthesis</keyword>
<evidence type="ECO:0000256" key="5">
    <source>
        <dbReference type="HAMAP-Rule" id="MF_02120"/>
    </source>
</evidence>
<organism evidence="10 11">
    <name type="scientific">Gracilimonas sediminicola</name>
    <dbReference type="NCBI Taxonomy" id="2952158"/>
    <lineage>
        <taxon>Bacteria</taxon>
        <taxon>Pseudomonadati</taxon>
        <taxon>Balneolota</taxon>
        <taxon>Balneolia</taxon>
        <taxon>Balneolales</taxon>
        <taxon>Balneolaceae</taxon>
        <taxon>Gracilimonas</taxon>
    </lineage>
</organism>
<dbReference type="PANTHER" id="PTHR43727">
    <property type="entry name" value="DIAMINOPIMELATE DECARBOXYLASE"/>
    <property type="match status" value="1"/>
</dbReference>
<dbReference type="GO" id="GO:0008836">
    <property type="term" value="F:diaminopimelate decarboxylase activity"/>
    <property type="evidence" value="ECO:0007669"/>
    <property type="project" value="UniProtKB-UniRule"/>
</dbReference>
<evidence type="ECO:0000256" key="2">
    <source>
        <dbReference type="ARBA" id="ARBA00022793"/>
    </source>
</evidence>